<name>A0A1C4YSD1_9ACTN</name>
<proteinExistence type="predicted"/>
<evidence type="ECO:0000313" key="1">
    <source>
        <dbReference type="EMBL" id="SCF23598.1"/>
    </source>
</evidence>
<accession>A0A1C4YSD1</accession>
<keyword evidence="2" id="KW-1185">Reference proteome</keyword>
<reference evidence="2" key="1">
    <citation type="submission" date="2016-06" db="EMBL/GenBank/DDBJ databases">
        <authorList>
            <person name="Varghese N."/>
            <person name="Submissions Spin"/>
        </authorList>
    </citation>
    <scope>NUCLEOTIDE SEQUENCE [LARGE SCALE GENOMIC DNA]</scope>
    <source>
        <strain evidence="2">DSM 45160</strain>
    </source>
</reference>
<protein>
    <submittedName>
        <fullName evidence="1">Uncharacterized protein</fullName>
    </submittedName>
</protein>
<dbReference type="Proteomes" id="UP000198224">
    <property type="component" value="Chromosome I"/>
</dbReference>
<organism evidence="1 2">
    <name type="scientific">Micromonospora chokoriensis</name>
    <dbReference type="NCBI Taxonomy" id="356851"/>
    <lineage>
        <taxon>Bacteria</taxon>
        <taxon>Bacillati</taxon>
        <taxon>Actinomycetota</taxon>
        <taxon>Actinomycetes</taxon>
        <taxon>Micromonosporales</taxon>
        <taxon>Micromonosporaceae</taxon>
        <taxon>Micromonospora</taxon>
    </lineage>
</organism>
<evidence type="ECO:0000313" key="2">
    <source>
        <dbReference type="Proteomes" id="UP000198224"/>
    </source>
</evidence>
<dbReference type="EMBL" id="LT607409">
    <property type="protein sequence ID" value="SCF23598.1"/>
    <property type="molecule type" value="Genomic_DNA"/>
</dbReference>
<gene>
    <name evidence="1" type="ORF">GA0070612_5165</name>
</gene>
<dbReference type="AlphaFoldDB" id="A0A1C4YSD1"/>
<dbReference type="RefSeq" id="WP_231924743.1">
    <property type="nucleotide sequence ID" value="NZ_LT607409.1"/>
</dbReference>
<sequence length="128" mass="15132">MDYRKLFADVHRRPGMYTLDGSFHDFTVFIRGCEAGNDWQLLAGFREWLVTRCGRGDNLIWEALVLHQAFPDGPPQREQLETEIELNQLAVEALFRLLDEFLQRRTEHGGLADIFDEYVTWRREQSWS</sequence>